<dbReference type="FunCoup" id="A0A0C3BGM5">
    <property type="interactions" value="2"/>
</dbReference>
<dbReference type="InParanoid" id="A0A0C3BGM5"/>
<keyword evidence="3" id="KW-1185">Reference proteome</keyword>
<feature type="domain" description="Metallo-beta-lactamase" evidence="1">
    <location>
        <begin position="56"/>
        <end position="280"/>
    </location>
</feature>
<organism evidence="2 3">
    <name type="scientific">Piloderma croceum (strain F 1598)</name>
    <dbReference type="NCBI Taxonomy" id="765440"/>
    <lineage>
        <taxon>Eukaryota</taxon>
        <taxon>Fungi</taxon>
        <taxon>Dikarya</taxon>
        <taxon>Basidiomycota</taxon>
        <taxon>Agaricomycotina</taxon>
        <taxon>Agaricomycetes</taxon>
        <taxon>Agaricomycetidae</taxon>
        <taxon>Atheliales</taxon>
        <taxon>Atheliaceae</taxon>
        <taxon>Piloderma</taxon>
    </lineage>
</organism>
<dbReference type="Gene3D" id="3.60.15.10">
    <property type="entry name" value="Ribonuclease Z/Hydroxyacylglutathione hydrolase-like"/>
    <property type="match status" value="1"/>
</dbReference>
<evidence type="ECO:0000313" key="3">
    <source>
        <dbReference type="Proteomes" id="UP000054166"/>
    </source>
</evidence>
<dbReference type="PANTHER" id="PTHR42663:SF6">
    <property type="entry name" value="HYDROLASE C777.06C-RELATED"/>
    <property type="match status" value="1"/>
</dbReference>
<dbReference type="Pfam" id="PF12706">
    <property type="entry name" value="Lactamase_B_2"/>
    <property type="match status" value="1"/>
</dbReference>
<name>A0A0C3BGM5_PILCF</name>
<protein>
    <recommendedName>
        <fullName evidence="1">Metallo-beta-lactamase domain-containing protein</fullName>
    </recommendedName>
</protein>
<dbReference type="PANTHER" id="PTHR42663">
    <property type="entry name" value="HYDROLASE C777.06C-RELATED-RELATED"/>
    <property type="match status" value="1"/>
</dbReference>
<dbReference type="AlphaFoldDB" id="A0A0C3BGM5"/>
<evidence type="ECO:0000259" key="1">
    <source>
        <dbReference type="SMART" id="SM00849"/>
    </source>
</evidence>
<dbReference type="EMBL" id="KN832985">
    <property type="protein sequence ID" value="KIM85448.1"/>
    <property type="molecule type" value="Genomic_DNA"/>
</dbReference>
<dbReference type="InterPro" id="IPR001279">
    <property type="entry name" value="Metallo-B-lactamas"/>
</dbReference>
<evidence type="ECO:0000313" key="2">
    <source>
        <dbReference type="EMBL" id="KIM85448.1"/>
    </source>
</evidence>
<sequence>MEPLHRSKKSIELIFLGTGTSSSVPNVDCLTAPSDREPCLTCLSTLQPEGKKNIRRNTSAVLRIGEKDGKKSTIVIDAGKNFYAAALEWFPKYGLRHIDAVLITHAHADAMNGLDDLRGWTLQGAIQSQIDIYASQATFDEVKRSFPYLVSSEYASGGGDVPSFEWHIVKEEKESFVIKGTEISVTPFSGSPALAVFCPPKEIHPYICWGFKIEESVVYLSDVSFIPDDSVLKSVSGTLPVFILDCLALDGHTSHFGLVDALDTALKVAAQRTYLTGFSHKVSHDEYVTLGEVIQRGSETIMVPPQSTDRVQKGLALIKKYFTGLSSPHQQALIDTGTKGIWLRPAHDGLRVSISAEGAVSDGTYDQI</sequence>
<proteinExistence type="predicted"/>
<gene>
    <name evidence="2" type="ORF">PILCRDRAFT_66638</name>
</gene>
<dbReference type="SMART" id="SM00849">
    <property type="entry name" value="Lactamase_B"/>
    <property type="match status" value="1"/>
</dbReference>
<dbReference type="Proteomes" id="UP000054166">
    <property type="component" value="Unassembled WGS sequence"/>
</dbReference>
<accession>A0A0C3BGM5</accession>
<reference evidence="2 3" key="1">
    <citation type="submission" date="2014-04" db="EMBL/GenBank/DDBJ databases">
        <authorList>
            <consortium name="DOE Joint Genome Institute"/>
            <person name="Kuo A."/>
            <person name="Tarkka M."/>
            <person name="Buscot F."/>
            <person name="Kohler A."/>
            <person name="Nagy L.G."/>
            <person name="Floudas D."/>
            <person name="Copeland A."/>
            <person name="Barry K.W."/>
            <person name="Cichocki N."/>
            <person name="Veneault-Fourrey C."/>
            <person name="LaButti K."/>
            <person name="Lindquist E.A."/>
            <person name="Lipzen A."/>
            <person name="Lundell T."/>
            <person name="Morin E."/>
            <person name="Murat C."/>
            <person name="Sun H."/>
            <person name="Tunlid A."/>
            <person name="Henrissat B."/>
            <person name="Grigoriev I.V."/>
            <person name="Hibbett D.S."/>
            <person name="Martin F."/>
            <person name="Nordberg H.P."/>
            <person name="Cantor M.N."/>
            <person name="Hua S.X."/>
        </authorList>
    </citation>
    <scope>NUCLEOTIDE SEQUENCE [LARGE SCALE GENOMIC DNA]</scope>
    <source>
        <strain evidence="2 3">F 1598</strain>
    </source>
</reference>
<dbReference type="CDD" id="cd16279">
    <property type="entry name" value="metallo-hydrolase-like_MBL-fold"/>
    <property type="match status" value="1"/>
</dbReference>
<dbReference type="InterPro" id="IPR036866">
    <property type="entry name" value="RibonucZ/Hydroxyglut_hydro"/>
</dbReference>
<dbReference type="OrthoDB" id="341300at2759"/>
<dbReference type="HOGENOM" id="CLU_044538_1_2_1"/>
<dbReference type="STRING" id="765440.A0A0C3BGM5"/>
<reference evidence="3" key="2">
    <citation type="submission" date="2015-01" db="EMBL/GenBank/DDBJ databases">
        <title>Evolutionary Origins and Diversification of the Mycorrhizal Mutualists.</title>
        <authorList>
            <consortium name="DOE Joint Genome Institute"/>
            <consortium name="Mycorrhizal Genomics Consortium"/>
            <person name="Kohler A."/>
            <person name="Kuo A."/>
            <person name="Nagy L.G."/>
            <person name="Floudas D."/>
            <person name="Copeland A."/>
            <person name="Barry K.W."/>
            <person name="Cichocki N."/>
            <person name="Veneault-Fourrey C."/>
            <person name="LaButti K."/>
            <person name="Lindquist E.A."/>
            <person name="Lipzen A."/>
            <person name="Lundell T."/>
            <person name="Morin E."/>
            <person name="Murat C."/>
            <person name="Riley R."/>
            <person name="Ohm R."/>
            <person name="Sun H."/>
            <person name="Tunlid A."/>
            <person name="Henrissat B."/>
            <person name="Grigoriev I.V."/>
            <person name="Hibbett D.S."/>
            <person name="Martin F."/>
        </authorList>
    </citation>
    <scope>NUCLEOTIDE SEQUENCE [LARGE SCALE GENOMIC DNA]</scope>
    <source>
        <strain evidence="3">F 1598</strain>
    </source>
</reference>
<dbReference type="SUPFAM" id="SSF56281">
    <property type="entry name" value="Metallo-hydrolase/oxidoreductase"/>
    <property type="match status" value="1"/>
</dbReference>